<dbReference type="GO" id="GO:0018872">
    <property type="term" value="P:arsonoacetate metabolic process"/>
    <property type="evidence" value="ECO:0007669"/>
    <property type="project" value="TreeGrafter"/>
</dbReference>
<evidence type="ECO:0000259" key="7">
    <source>
        <dbReference type="Pfam" id="PF13847"/>
    </source>
</evidence>
<evidence type="ECO:0000313" key="9">
    <source>
        <dbReference type="Proteomes" id="UP000663828"/>
    </source>
</evidence>
<feature type="domain" description="Methyltransferase" evidence="7">
    <location>
        <begin position="63"/>
        <end position="99"/>
    </location>
</feature>
<comment type="catalytic activity">
    <reaction evidence="5">
        <text>arsenic triglutathione + 2 [thioredoxin]-dithiol + 2 S-adenosyl-L-methionine + H2O = dimethylarsinous acid + 2 [thioredoxin]-disulfide + 3 glutathione + 2 S-adenosyl-L-homocysteine + 2 H(+)</text>
        <dbReference type="Rhea" id="RHEA:69464"/>
        <dbReference type="Rhea" id="RHEA-COMP:10698"/>
        <dbReference type="Rhea" id="RHEA-COMP:10700"/>
        <dbReference type="ChEBI" id="CHEBI:15377"/>
        <dbReference type="ChEBI" id="CHEBI:15378"/>
        <dbReference type="ChEBI" id="CHEBI:23808"/>
        <dbReference type="ChEBI" id="CHEBI:29950"/>
        <dbReference type="ChEBI" id="CHEBI:50058"/>
        <dbReference type="ChEBI" id="CHEBI:57856"/>
        <dbReference type="ChEBI" id="CHEBI:57925"/>
        <dbReference type="ChEBI" id="CHEBI:59789"/>
        <dbReference type="ChEBI" id="CHEBI:183640"/>
        <dbReference type="EC" id="2.1.1.137"/>
    </reaction>
</comment>
<evidence type="ECO:0000256" key="2">
    <source>
        <dbReference type="ARBA" id="ARBA00034521"/>
    </source>
</evidence>
<evidence type="ECO:0000256" key="4">
    <source>
        <dbReference type="ARBA" id="ARBA00047941"/>
    </source>
</evidence>
<name>A0A816G415_ADIRI</name>
<dbReference type="InterPro" id="IPR025714">
    <property type="entry name" value="Methyltranfer_dom"/>
</dbReference>
<dbReference type="InterPro" id="IPR029063">
    <property type="entry name" value="SAM-dependent_MTases_sf"/>
</dbReference>
<protein>
    <recommendedName>
        <fullName evidence="3">Arsenite methyltransferase</fullName>
        <ecNumber evidence="2">2.1.1.137</ecNumber>
    </recommendedName>
</protein>
<dbReference type="PANTHER" id="PTHR43675">
    <property type="entry name" value="ARSENITE METHYLTRANSFERASE"/>
    <property type="match status" value="1"/>
</dbReference>
<dbReference type="SUPFAM" id="SSF53335">
    <property type="entry name" value="S-adenosyl-L-methionine-dependent methyltransferases"/>
    <property type="match status" value="1"/>
</dbReference>
<dbReference type="EC" id="2.1.1.137" evidence="2"/>
<organism evidence="8 9">
    <name type="scientific">Adineta ricciae</name>
    <name type="common">Rotifer</name>
    <dbReference type="NCBI Taxonomy" id="249248"/>
    <lineage>
        <taxon>Eukaryota</taxon>
        <taxon>Metazoa</taxon>
        <taxon>Spiralia</taxon>
        <taxon>Gnathifera</taxon>
        <taxon>Rotifera</taxon>
        <taxon>Eurotatoria</taxon>
        <taxon>Bdelloidea</taxon>
        <taxon>Adinetida</taxon>
        <taxon>Adinetidae</taxon>
        <taxon>Adineta</taxon>
    </lineage>
</organism>
<sequence>MSIHENVQDYYGRQLKTSADLKTDACCSKARVPKFISTILEKIHEEVKMKYYGCGLVFPPKLEGCRVLDLGSGAGRDVYILSSLVGEQGYVIGVDMTKEQ</sequence>
<dbReference type="InterPro" id="IPR026669">
    <property type="entry name" value="Arsenite_MeTrfase-like"/>
</dbReference>
<keyword evidence="9" id="KW-1185">Reference proteome</keyword>
<comment type="catalytic activity">
    <reaction evidence="4">
        <text>arsenic triglutathione + [thioredoxin]-dithiol + S-adenosyl-L-methionine + 2 H2O = methylarsonous acid + [thioredoxin]-disulfide + 3 glutathione + S-adenosyl-L-homocysteine + H(+)</text>
        <dbReference type="Rhea" id="RHEA:69460"/>
        <dbReference type="Rhea" id="RHEA-COMP:10698"/>
        <dbReference type="Rhea" id="RHEA-COMP:10700"/>
        <dbReference type="ChEBI" id="CHEBI:15377"/>
        <dbReference type="ChEBI" id="CHEBI:15378"/>
        <dbReference type="ChEBI" id="CHEBI:17826"/>
        <dbReference type="ChEBI" id="CHEBI:29950"/>
        <dbReference type="ChEBI" id="CHEBI:50058"/>
        <dbReference type="ChEBI" id="CHEBI:57856"/>
        <dbReference type="ChEBI" id="CHEBI:57925"/>
        <dbReference type="ChEBI" id="CHEBI:59789"/>
        <dbReference type="ChEBI" id="CHEBI:183640"/>
        <dbReference type="EC" id="2.1.1.137"/>
    </reaction>
</comment>
<dbReference type="Pfam" id="PF13847">
    <property type="entry name" value="Methyltransf_31"/>
    <property type="match status" value="1"/>
</dbReference>
<dbReference type="AlphaFoldDB" id="A0A816G415"/>
<accession>A0A816G415</accession>
<evidence type="ECO:0000313" key="8">
    <source>
        <dbReference type="EMBL" id="CAF1670022.1"/>
    </source>
</evidence>
<dbReference type="GO" id="GO:0009404">
    <property type="term" value="P:toxin metabolic process"/>
    <property type="evidence" value="ECO:0007669"/>
    <property type="project" value="TreeGrafter"/>
</dbReference>
<proteinExistence type="inferred from homology"/>
<comment type="catalytic activity">
    <reaction evidence="6">
        <text>arsenic triglutathione + 3 [thioredoxin]-dithiol + 3 S-adenosyl-L-methionine = trimethylarsine + 3 [thioredoxin]-disulfide + 3 glutathione + 3 S-adenosyl-L-homocysteine + 3 H(+)</text>
        <dbReference type="Rhea" id="RHEA:69432"/>
        <dbReference type="Rhea" id="RHEA-COMP:10698"/>
        <dbReference type="Rhea" id="RHEA-COMP:10700"/>
        <dbReference type="ChEBI" id="CHEBI:15378"/>
        <dbReference type="ChEBI" id="CHEBI:27130"/>
        <dbReference type="ChEBI" id="CHEBI:29950"/>
        <dbReference type="ChEBI" id="CHEBI:50058"/>
        <dbReference type="ChEBI" id="CHEBI:57856"/>
        <dbReference type="ChEBI" id="CHEBI:57925"/>
        <dbReference type="ChEBI" id="CHEBI:59789"/>
        <dbReference type="ChEBI" id="CHEBI:183640"/>
        <dbReference type="EC" id="2.1.1.137"/>
    </reaction>
</comment>
<dbReference type="GO" id="GO:0005829">
    <property type="term" value="C:cytosol"/>
    <property type="evidence" value="ECO:0007669"/>
    <property type="project" value="TreeGrafter"/>
</dbReference>
<evidence type="ECO:0000256" key="5">
    <source>
        <dbReference type="ARBA" id="ARBA00047943"/>
    </source>
</evidence>
<dbReference type="Gene3D" id="3.40.50.150">
    <property type="entry name" value="Vaccinia Virus protein VP39"/>
    <property type="match status" value="1"/>
</dbReference>
<dbReference type="EMBL" id="CAJNOR010012839">
    <property type="protein sequence ID" value="CAF1670022.1"/>
    <property type="molecule type" value="Genomic_DNA"/>
</dbReference>
<comment type="similarity">
    <text evidence="1">Belongs to the methyltransferase superfamily. Arsenite methyltransferase family.</text>
</comment>
<feature type="non-terminal residue" evidence="8">
    <location>
        <position position="1"/>
    </location>
</feature>
<reference evidence="8" key="1">
    <citation type="submission" date="2021-02" db="EMBL/GenBank/DDBJ databases">
        <authorList>
            <person name="Nowell W R."/>
        </authorList>
    </citation>
    <scope>NUCLEOTIDE SEQUENCE</scope>
</reference>
<dbReference type="Proteomes" id="UP000663828">
    <property type="component" value="Unassembled WGS sequence"/>
</dbReference>
<evidence type="ECO:0000256" key="6">
    <source>
        <dbReference type="ARBA" id="ARBA00048428"/>
    </source>
</evidence>
<comment type="caution">
    <text evidence="8">The sequence shown here is derived from an EMBL/GenBank/DDBJ whole genome shotgun (WGS) entry which is preliminary data.</text>
</comment>
<evidence type="ECO:0000256" key="3">
    <source>
        <dbReference type="ARBA" id="ARBA00034545"/>
    </source>
</evidence>
<dbReference type="PANTHER" id="PTHR43675:SF7">
    <property type="entry name" value="ARSENITE METHYLTRANSFERASE"/>
    <property type="match status" value="1"/>
</dbReference>
<dbReference type="GO" id="GO:0030791">
    <property type="term" value="F:arsenite methyltransferase activity"/>
    <property type="evidence" value="ECO:0007669"/>
    <property type="project" value="UniProtKB-EC"/>
</dbReference>
<gene>
    <name evidence="8" type="ORF">XAT740_LOCUS58498</name>
</gene>
<evidence type="ECO:0000256" key="1">
    <source>
        <dbReference type="ARBA" id="ARBA00034487"/>
    </source>
</evidence>